<feature type="compositionally biased region" description="Basic residues" evidence="1">
    <location>
        <begin position="707"/>
        <end position="717"/>
    </location>
</feature>
<name>A0A0Q9WAE4_DROVI</name>
<reference evidence="2" key="3">
    <citation type="submission" date="2015-11" db="EMBL/GenBank/DDBJ databases">
        <authorList>
            <consortium name="FlyBase"/>
        </authorList>
    </citation>
    <scope>NUCLEOTIDE SEQUENCE</scope>
    <source>
        <strain evidence="2">TSC#15010-1051.87</strain>
    </source>
</reference>
<feature type="compositionally biased region" description="Basic and acidic residues" evidence="1">
    <location>
        <begin position="262"/>
        <end position="285"/>
    </location>
</feature>
<feature type="region of interest" description="Disordered" evidence="1">
    <location>
        <begin position="506"/>
        <end position="535"/>
    </location>
</feature>
<dbReference type="AlphaFoldDB" id="A0A0Q9WAE4"/>
<dbReference type="InParanoid" id="A0A0Q9WAE4"/>
<dbReference type="OrthoDB" id="5917823at2759"/>
<feature type="region of interest" description="Disordered" evidence="1">
    <location>
        <begin position="183"/>
        <end position="230"/>
    </location>
</feature>
<feature type="region of interest" description="Disordered" evidence="1">
    <location>
        <begin position="251"/>
        <end position="285"/>
    </location>
</feature>
<reference evidence="2 4" key="1">
    <citation type="journal article" date="2007" name="Nature">
        <title>Evolution of genes and genomes on the Drosophila phylogeny.</title>
        <authorList>
            <consortium name="Drosophila 12 Genomes Consortium"/>
            <person name="Clark A.G."/>
            <person name="Eisen M.B."/>
            <person name="Smith D.R."/>
            <person name="Bergman C.M."/>
            <person name="Oliver B."/>
            <person name="Markow T.A."/>
            <person name="Kaufman T.C."/>
            <person name="Kellis M."/>
            <person name="Gelbart W."/>
            <person name="Iyer V.N."/>
            <person name="Pollard D.A."/>
            <person name="Sackton T.B."/>
            <person name="Larracuente A.M."/>
            <person name="Singh N.D."/>
            <person name="Abad J.P."/>
            <person name="Abt D.N."/>
            <person name="Adryan B."/>
            <person name="Aguade M."/>
            <person name="Akashi H."/>
            <person name="Anderson W.W."/>
            <person name="Aquadro C.F."/>
            <person name="Ardell D.H."/>
            <person name="Arguello R."/>
            <person name="Artieri C.G."/>
            <person name="Barbash D.A."/>
            <person name="Barker D."/>
            <person name="Barsanti P."/>
            <person name="Batterham P."/>
            <person name="Batzoglou S."/>
            <person name="Begun D."/>
            <person name="Bhutkar A."/>
            <person name="Blanco E."/>
            <person name="Bosak S.A."/>
            <person name="Bradley R.K."/>
            <person name="Brand A.D."/>
            <person name="Brent M.R."/>
            <person name="Brooks A.N."/>
            <person name="Brown R.H."/>
            <person name="Butlin R.K."/>
            <person name="Caggese C."/>
            <person name="Calvi B.R."/>
            <person name="Bernardo de Carvalho A."/>
            <person name="Caspi A."/>
            <person name="Castrezana S."/>
            <person name="Celniker S.E."/>
            <person name="Chang J.L."/>
            <person name="Chapple C."/>
            <person name="Chatterji S."/>
            <person name="Chinwalla A."/>
            <person name="Civetta A."/>
            <person name="Clifton S.W."/>
            <person name="Comeron J.M."/>
            <person name="Costello J.C."/>
            <person name="Coyne J.A."/>
            <person name="Daub J."/>
            <person name="David R.G."/>
            <person name="Delcher A.L."/>
            <person name="Delehaunty K."/>
            <person name="Do C.B."/>
            <person name="Ebling H."/>
            <person name="Edwards K."/>
            <person name="Eickbush T."/>
            <person name="Evans J.D."/>
            <person name="Filipski A."/>
            <person name="Findeiss S."/>
            <person name="Freyhult E."/>
            <person name="Fulton L."/>
            <person name="Fulton R."/>
            <person name="Garcia A.C."/>
            <person name="Gardiner A."/>
            <person name="Garfield D.A."/>
            <person name="Garvin B.E."/>
            <person name="Gibson G."/>
            <person name="Gilbert D."/>
            <person name="Gnerre S."/>
            <person name="Godfrey J."/>
            <person name="Good R."/>
            <person name="Gotea V."/>
            <person name="Gravely B."/>
            <person name="Greenberg A.J."/>
            <person name="Griffiths-Jones S."/>
            <person name="Gross S."/>
            <person name="Guigo R."/>
            <person name="Gustafson E.A."/>
            <person name="Haerty W."/>
            <person name="Hahn M.W."/>
            <person name="Halligan D.L."/>
            <person name="Halpern A.L."/>
            <person name="Halter G.M."/>
            <person name="Han M.V."/>
            <person name="Heger A."/>
            <person name="Hillier L."/>
            <person name="Hinrichs A.S."/>
            <person name="Holmes I."/>
            <person name="Hoskins R.A."/>
            <person name="Hubisz M.J."/>
            <person name="Hultmark D."/>
            <person name="Huntley M.A."/>
            <person name="Jaffe D.B."/>
            <person name="Jagadeeshan S."/>
            <person name="Jeck W.R."/>
            <person name="Johnson J."/>
            <person name="Jones C.D."/>
            <person name="Jordan W.C."/>
            <person name="Karpen G.H."/>
            <person name="Kataoka E."/>
            <person name="Keightley P.D."/>
            <person name="Kheradpour P."/>
            <person name="Kirkness E.F."/>
            <person name="Koerich L.B."/>
            <person name="Kristiansen K."/>
            <person name="Kudrna D."/>
            <person name="Kulathinal R.J."/>
            <person name="Kumar S."/>
            <person name="Kwok R."/>
            <person name="Lander E."/>
            <person name="Langley C.H."/>
            <person name="Lapoint R."/>
            <person name="Lazzaro B.P."/>
            <person name="Lee S.J."/>
            <person name="Levesque L."/>
            <person name="Li R."/>
            <person name="Lin C.F."/>
            <person name="Lin M.F."/>
            <person name="Lindblad-Toh K."/>
            <person name="Llopart A."/>
            <person name="Long M."/>
            <person name="Low L."/>
            <person name="Lozovsky E."/>
            <person name="Lu J."/>
            <person name="Luo M."/>
            <person name="Machado C.A."/>
            <person name="Makalowski W."/>
            <person name="Marzo M."/>
            <person name="Matsuda M."/>
            <person name="Matzkin L."/>
            <person name="McAllister B."/>
            <person name="McBride C.S."/>
            <person name="McKernan B."/>
            <person name="McKernan K."/>
            <person name="Mendez-Lago M."/>
            <person name="Minx P."/>
            <person name="Mollenhauer M.U."/>
            <person name="Montooth K."/>
            <person name="Mount S.M."/>
            <person name="Mu X."/>
            <person name="Myers E."/>
            <person name="Negre B."/>
            <person name="Newfeld S."/>
            <person name="Nielsen R."/>
            <person name="Noor M.A."/>
            <person name="O'Grady P."/>
            <person name="Pachter L."/>
            <person name="Papaceit M."/>
            <person name="Parisi M.J."/>
            <person name="Parisi M."/>
            <person name="Parts L."/>
            <person name="Pedersen J.S."/>
            <person name="Pesole G."/>
            <person name="Phillippy A.M."/>
            <person name="Ponting C.P."/>
            <person name="Pop M."/>
            <person name="Porcelli D."/>
            <person name="Powell J.R."/>
            <person name="Prohaska S."/>
            <person name="Pruitt K."/>
            <person name="Puig M."/>
            <person name="Quesneville H."/>
            <person name="Ram K.R."/>
            <person name="Rand D."/>
            <person name="Rasmussen M.D."/>
            <person name="Reed L.K."/>
            <person name="Reenan R."/>
            <person name="Reily A."/>
            <person name="Remington K.A."/>
            <person name="Rieger T.T."/>
            <person name="Ritchie M.G."/>
            <person name="Robin C."/>
            <person name="Rogers Y.H."/>
            <person name="Rohde C."/>
            <person name="Rozas J."/>
            <person name="Rubenfield M.J."/>
            <person name="Ruiz A."/>
            <person name="Russo S."/>
            <person name="Salzberg S.L."/>
            <person name="Sanchez-Gracia A."/>
            <person name="Saranga D.J."/>
            <person name="Sato H."/>
            <person name="Schaeffer S.W."/>
            <person name="Schatz M.C."/>
            <person name="Schlenke T."/>
            <person name="Schwartz R."/>
            <person name="Segarra C."/>
            <person name="Singh R.S."/>
            <person name="Sirot L."/>
            <person name="Sirota M."/>
            <person name="Sisneros N.B."/>
            <person name="Smith C.D."/>
            <person name="Smith T.F."/>
            <person name="Spieth J."/>
            <person name="Stage D.E."/>
            <person name="Stark A."/>
            <person name="Stephan W."/>
            <person name="Strausberg R.L."/>
            <person name="Strempel S."/>
            <person name="Sturgill D."/>
            <person name="Sutton G."/>
            <person name="Sutton G.G."/>
            <person name="Tao W."/>
            <person name="Teichmann S."/>
            <person name="Tobari Y.N."/>
            <person name="Tomimura Y."/>
            <person name="Tsolas J.M."/>
            <person name="Valente V.L."/>
            <person name="Venter E."/>
            <person name="Venter J.C."/>
            <person name="Vicario S."/>
            <person name="Vieira F.G."/>
            <person name="Vilella A.J."/>
            <person name="Villasante A."/>
            <person name="Walenz B."/>
            <person name="Wang J."/>
            <person name="Wasserman M."/>
            <person name="Watts T."/>
            <person name="Wilson D."/>
            <person name="Wilson R.K."/>
            <person name="Wing R.A."/>
            <person name="Wolfner M.F."/>
            <person name="Wong A."/>
            <person name="Wong G.K."/>
            <person name="Wu C.I."/>
            <person name="Wu G."/>
            <person name="Yamamoto D."/>
            <person name="Yang H.P."/>
            <person name="Yang S.P."/>
            <person name="Yorke J.A."/>
            <person name="Yoshida K."/>
            <person name="Zdobnov E."/>
            <person name="Zhang P."/>
            <person name="Zhang Y."/>
            <person name="Zimin A.V."/>
            <person name="Baldwin J."/>
            <person name="Abdouelleil A."/>
            <person name="Abdulkadir J."/>
            <person name="Abebe A."/>
            <person name="Abera B."/>
            <person name="Abreu J."/>
            <person name="Acer S.C."/>
            <person name="Aftuck L."/>
            <person name="Alexander A."/>
            <person name="An P."/>
            <person name="Anderson E."/>
            <person name="Anderson S."/>
            <person name="Arachi H."/>
            <person name="Azer M."/>
            <person name="Bachantsang P."/>
            <person name="Barry A."/>
            <person name="Bayul T."/>
            <person name="Berlin A."/>
            <person name="Bessette D."/>
            <person name="Bloom T."/>
            <person name="Blye J."/>
            <person name="Boguslavskiy L."/>
            <person name="Bonnet C."/>
            <person name="Boukhgalter B."/>
            <person name="Bourzgui I."/>
            <person name="Brown A."/>
            <person name="Cahill P."/>
            <person name="Channer S."/>
            <person name="Cheshatsang Y."/>
            <person name="Chuda L."/>
            <person name="Citroen M."/>
            <person name="Collymore A."/>
            <person name="Cooke P."/>
            <person name="Costello M."/>
            <person name="D'Aco K."/>
            <person name="Daza R."/>
            <person name="De Haan G."/>
            <person name="DeGray S."/>
            <person name="DeMaso C."/>
            <person name="Dhargay N."/>
            <person name="Dooley K."/>
            <person name="Dooley E."/>
            <person name="Doricent M."/>
            <person name="Dorje P."/>
            <person name="Dorjee K."/>
            <person name="Dupes A."/>
            <person name="Elong R."/>
            <person name="Falk J."/>
            <person name="Farina A."/>
            <person name="Faro S."/>
            <person name="Ferguson D."/>
            <person name="Fisher S."/>
            <person name="Foley C.D."/>
            <person name="Franke A."/>
            <person name="Friedrich D."/>
            <person name="Gadbois L."/>
            <person name="Gearin G."/>
            <person name="Gearin C.R."/>
            <person name="Giannoukos G."/>
            <person name="Goode T."/>
            <person name="Graham J."/>
            <person name="Grandbois E."/>
            <person name="Grewal S."/>
            <person name="Gyaltsen K."/>
            <person name="Hafez N."/>
            <person name="Hagos B."/>
            <person name="Hall J."/>
            <person name="Henson C."/>
            <person name="Hollinger A."/>
            <person name="Honan T."/>
            <person name="Huard M.D."/>
            <person name="Hughes L."/>
            <person name="Hurhula B."/>
            <person name="Husby M.E."/>
            <person name="Kamat A."/>
            <person name="Kanga B."/>
            <person name="Kashin S."/>
            <person name="Khazanovich D."/>
            <person name="Kisner P."/>
            <person name="Lance K."/>
            <person name="Lara M."/>
            <person name="Lee W."/>
            <person name="Lennon N."/>
            <person name="Letendre F."/>
            <person name="LeVine R."/>
            <person name="Lipovsky A."/>
            <person name="Liu X."/>
            <person name="Liu J."/>
            <person name="Liu S."/>
            <person name="Lokyitsang T."/>
            <person name="Lokyitsang Y."/>
            <person name="Lubonja R."/>
            <person name="Lui A."/>
            <person name="MacDonald P."/>
            <person name="Magnisalis V."/>
            <person name="Maru K."/>
            <person name="Matthews C."/>
            <person name="McCusker W."/>
            <person name="McDonough S."/>
            <person name="Mehta T."/>
            <person name="Meldrim J."/>
            <person name="Meneus L."/>
            <person name="Mihai O."/>
            <person name="Mihalev A."/>
            <person name="Mihova T."/>
            <person name="Mittelman R."/>
            <person name="Mlenga V."/>
            <person name="Montmayeur A."/>
            <person name="Mulrain L."/>
            <person name="Navidi A."/>
            <person name="Naylor J."/>
            <person name="Negash T."/>
            <person name="Nguyen T."/>
            <person name="Nguyen N."/>
            <person name="Nicol R."/>
            <person name="Norbu C."/>
            <person name="Norbu N."/>
            <person name="Novod N."/>
            <person name="O'Neill B."/>
            <person name="Osman S."/>
            <person name="Markiewicz E."/>
            <person name="Oyono O.L."/>
            <person name="Patti C."/>
            <person name="Phunkhang P."/>
            <person name="Pierre F."/>
            <person name="Priest M."/>
            <person name="Raghuraman S."/>
            <person name="Rege F."/>
            <person name="Reyes R."/>
            <person name="Rise C."/>
            <person name="Rogov P."/>
            <person name="Ross K."/>
            <person name="Ryan E."/>
            <person name="Settipalli S."/>
            <person name="Shea T."/>
            <person name="Sherpa N."/>
            <person name="Shi L."/>
            <person name="Shih D."/>
            <person name="Sparrow T."/>
            <person name="Spaulding J."/>
            <person name="Stalker J."/>
            <person name="Stange-Thomann N."/>
            <person name="Stavropoulos S."/>
            <person name="Stone C."/>
            <person name="Strader C."/>
            <person name="Tesfaye S."/>
            <person name="Thomson T."/>
            <person name="Thoulutsang Y."/>
            <person name="Thoulutsang D."/>
            <person name="Topham K."/>
            <person name="Topping I."/>
            <person name="Tsamla T."/>
            <person name="Vassiliev H."/>
            <person name="Vo A."/>
            <person name="Wangchuk T."/>
            <person name="Wangdi T."/>
            <person name="Weiand M."/>
            <person name="Wilkinson J."/>
            <person name="Wilson A."/>
            <person name="Yadav S."/>
            <person name="Young G."/>
            <person name="Yu Q."/>
            <person name="Zembek L."/>
            <person name="Zhong D."/>
            <person name="Zimmer A."/>
            <person name="Zwirko Z."/>
            <person name="Jaffe D.B."/>
            <person name="Alvarez P."/>
            <person name="Brockman W."/>
            <person name="Butler J."/>
            <person name="Chin C."/>
            <person name="Gnerre S."/>
            <person name="Grabherr M."/>
            <person name="Kleber M."/>
            <person name="Mauceli E."/>
            <person name="MacCallum I."/>
        </authorList>
    </citation>
    <scope>NUCLEOTIDE SEQUENCE [LARGE SCALE GENOMIC DNA]</scope>
    <source>
        <strain evidence="2">TSC#15010-1051.87</strain>
        <strain evidence="4">Tucson 15010-1051.87</strain>
    </source>
</reference>
<accession>A0A0Q9WAE4</accession>
<dbReference type="EMBL" id="CH940649">
    <property type="protein sequence ID" value="KRF81677.1"/>
    <property type="molecule type" value="Genomic_DNA"/>
</dbReference>
<dbReference type="KEGG" id="dvi:6629178"/>
<feature type="region of interest" description="Disordered" evidence="1">
    <location>
        <begin position="40"/>
        <end position="59"/>
    </location>
</feature>
<evidence type="ECO:0000313" key="4">
    <source>
        <dbReference type="Proteomes" id="UP000008792"/>
    </source>
</evidence>
<evidence type="ECO:0000256" key="1">
    <source>
        <dbReference type="SAM" id="MobiDB-lite"/>
    </source>
</evidence>
<evidence type="ECO:0000313" key="2">
    <source>
        <dbReference type="EMBL" id="KRF81676.1"/>
    </source>
</evidence>
<gene>
    <name evidence="2" type="primary">Dvir\GJ17516</name>
    <name evidence="2" type="ORF">Dvir_GJ17516</name>
</gene>
<organism evidence="2 4">
    <name type="scientific">Drosophila virilis</name>
    <name type="common">Fruit fly</name>
    <dbReference type="NCBI Taxonomy" id="7244"/>
    <lineage>
        <taxon>Eukaryota</taxon>
        <taxon>Metazoa</taxon>
        <taxon>Ecdysozoa</taxon>
        <taxon>Arthropoda</taxon>
        <taxon>Hexapoda</taxon>
        <taxon>Insecta</taxon>
        <taxon>Pterygota</taxon>
        <taxon>Neoptera</taxon>
        <taxon>Endopterygota</taxon>
        <taxon>Diptera</taxon>
        <taxon>Brachycera</taxon>
        <taxon>Muscomorpha</taxon>
        <taxon>Ephydroidea</taxon>
        <taxon>Drosophilidae</taxon>
        <taxon>Drosophila</taxon>
    </lineage>
</organism>
<protein>
    <submittedName>
        <fullName evidence="2">Uncharacterized protein, isoform B</fullName>
    </submittedName>
    <submittedName>
        <fullName evidence="3">Uncharacterized protein, isoform C</fullName>
    </submittedName>
</protein>
<dbReference type="EMBL" id="CH940649">
    <property type="protein sequence ID" value="KRF81676.1"/>
    <property type="molecule type" value="Genomic_DNA"/>
</dbReference>
<sequence length="874" mass="99870">MGNSGSAHNINSERSGLHRNSHFQTRFEHLNQNSRRQFQWNKSGLRSTSLNPQRSLNPEWRRSYPSTIMKRESNSQLETPLKVLPELDKRLHLRATSNGAILNSGGTISGRKQNENLTQNIPNILSQRSKTFIIENVKDRTSSINEKIDIKPEFTRSQTLLYAKGKIKDADLNANESNLSRMQRHTYSEPELINKISSPVTINTQEPSPSKPSNRNKYSKKRRAPEVPQANIIATPFTQSSKDVLRNTQIAKDNAKPMHYAKNSDRKLGKQTRSDSLKRDNEISRRSIKETTFQVNSAGCSRIPFRREKSSDAILLRNQKPDQADASKNTALRNGYQIKNPIIEPISAPVVKNLTQKDKLENGVSVQDKVCQRTFYFGMELDSPVDVTQSSNTVDEKLLSENKSLSMSSNYDIEYKETTRLEESLNDNGLLVRIRPTLPRRQVETPSFSPTLAWRSLLEQQDCIDKLKILKSINHNSTMPTSEMPIQPNRTLQIRQLSRPNHLLTTWTPEQDLGDEHDDKLKGLSTEDDSSSDEYRSKCDEDGFLFYGSKKKNVCHDKVAPIHTFSLSLPRDSHIQHTRSSGNFNTGEVCIYKSLQKSKPENYLKGTDPCSYNQRNSSSHAQLENICVTNFECSNNWMLHKNTSSTELYTKSLEHGKRQRLVTMEPQSIKFLTGGKHVMYLPGSSDQPNPAKAHPTEPQDNLLPAKTSRHFKSRQRHMPQSLQDKTPIFPIKSNDEEIAKLDDDKPFHQRFLFNNPVRLLEKKLHADKSVKPAKLKMSLDGQLEALKKVEEDFQRNRANEKENIQHQLRLYFGTDDEQYHSLPIAPVLDRFSAINLNDTDGKLYRRDDPDGCVSNVVLENEDQTITFATKNILT</sequence>
<evidence type="ECO:0000313" key="3">
    <source>
        <dbReference type="EMBL" id="KRF81677.1"/>
    </source>
</evidence>
<proteinExistence type="predicted"/>
<feature type="compositionally biased region" description="Polar residues" evidence="1">
    <location>
        <begin position="40"/>
        <end position="56"/>
    </location>
</feature>
<feature type="region of interest" description="Disordered" evidence="1">
    <location>
        <begin position="683"/>
        <end position="729"/>
    </location>
</feature>
<keyword evidence="4" id="KW-1185">Reference proteome</keyword>
<feature type="compositionally biased region" description="Polar residues" evidence="1">
    <location>
        <begin position="195"/>
        <end position="216"/>
    </location>
</feature>
<reference evidence="2" key="2">
    <citation type="journal article" date="2008" name="Bioinformatics">
        <title>Assembly reconciliation.</title>
        <authorList>
            <person name="Zimin A.V."/>
            <person name="Smith D.R."/>
            <person name="Sutton G."/>
            <person name="Yorke J.A."/>
        </authorList>
    </citation>
    <scope>NUCLEOTIDE SEQUENCE</scope>
    <source>
        <strain evidence="2">TSC#15010-1051.87</strain>
    </source>
</reference>
<dbReference type="Proteomes" id="UP000008792">
    <property type="component" value="Unassembled WGS sequence"/>
</dbReference>